<reference evidence="1 2" key="1">
    <citation type="journal article" date="2018" name="Int. J. Syst. Evol. Microbiol.">
        <title>Methylomusa anaerophila gen. nov., sp. nov., an anaerobic methanol-utilizing bacterium isolated from a microbial fuel cell.</title>
        <authorList>
            <person name="Amano N."/>
            <person name="Yamamuro A."/>
            <person name="Miyahara M."/>
            <person name="Kouzuma A."/>
            <person name="Abe T."/>
            <person name="Watanabe K."/>
        </authorList>
    </citation>
    <scope>NUCLEOTIDE SEQUENCE [LARGE SCALE GENOMIC DNA]</scope>
    <source>
        <strain evidence="1 2">MMFC1</strain>
    </source>
</reference>
<dbReference type="InterPro" id="IPR013783">
    <property type="entry name" value="Ig-like_fold"/>
</dbReference>
<dbReference type="KEGG" id="mana:MAMMFC1_03095"/>
<proteinExistence type="predicted"/>
<dbReference type="AlphaFoldDB" id="A0A348AMV4"/>
<dbReference type="EMBL" id="AP018449">
    <property type="protein sequence ID" value="BBB92402.1"/>
    <property type="molecule type" value="Genomic_DNA"/>
</dbReference>
<name>A0A348AMV4_9FIRM</name>
<gene>
    <name evidence="1" type="ORF">MAMMFC1_03095</name>
</gene>
<sequence>MGNHTVYVRAKDAWGLYSDWTAISFTVTNSAPTTPVITRTPDGNSIAPGVAITITASSTDPDGDAITYVWEGRPAQTSTAYPLGKNVVRVKAVDSTGAESPWAAIVFFVADPNHGGGMTLTGPESVILEQGIAGATITSYTFTVPPVDGHSGQDYGRVRGYNVLTGQWDQLDYQTTTNGITFSRTLAAGIYSQLEFYYYTNHTCMYNKSNITYSVTFYFQ</sequence>
<accession>A0A348AMV4</accession>
<protein>
    <submittedName>
        <fullName evidence="1">Uncharacterized protein</fullName>
    </submittedName>
</protein>
<organism evidence="1 2">
    <name type="scientific">Methylomusa anaerophila</name>
    <dbReference type="NCBI Taxonomy" id="1930071"/>
    <lineage>
        <taxon>Bacteria</taxon>
        <taxon>Bacillati</taxon>
        <taxon>Bacillota</taxon>
        <taxon>Negativicutes</taxon>
        <taxon>Selenomonadales</taxon>
        <taxon>Sporomusaceae</taxon>
        <taxon>Methylomusa</taxon>
    </lineage>
</organism>
<evidence type="ECO:0000313" key="1">
    <source>
        <dbReference type="EMBL" id="BBB92402.1"/>
    </source>
</evidence>
<keyword evidence="2" id="KW-1185">Reference proteome</keyword>
<dbReference type="Gene3D" id="2.60.40.10">
    <property type="entry name" value="Immunoglobulins"/>
    <property type="match status" value="1"/>
</dbReference>
<evidence type="ECO:0000313" key="2">
    <source>
        <dbReference type="Proteomes" id="UP000276437"/>
    </source>
</evidence>
<dbReference type="Proteomes" id="UP000276437">
    <property type="component" value="Chromosome"/>
</dbReference>